<name>Q9S8U2_CHLRE</name>
<proteinExistence type="predicted"/>
<dbReference type="SUPFAM" id="SSF103511">
    <property type="entry name" value="Chlorophyll a-b binding protein"/>
    <property type="match status" value="1"/>
</dbReference>
<dbReference type="ProMEX" id="Q9S8U2"/>
<reference key="1">
    <citation type="journal article" date="1992" name="J. Biol. Chem.">
        <title>Characterization of chlorophyll a/b proteins of photosystem I from Chlamydomonas reinhardtii.</title>
        <authorList>
            <person name="Bassi R."/>
            <person name="Soen S.Y."/>
            <person name="Frank G."/>
            <person name="Zuber H."/>
            <person name="Rochaix J.D."/>
        </authorList>
    </citation>
    <scope>PROTEIN SEQUENCE</scope>
</reference>
<dbReference type="Gene3D" id="1.10.3460.10">
    <property type="entry name" value="Chlorophyll a/b binding protein domain"/>
    <property type="match status" value="1"/>
</dbReference>
<dbReference type="GO" id="GO:0009507">
    <property type="term" value="C:chloroplast"/>
    <property type="evidence" value="ECO:0007669"/>
    <property type="project" value="UniProtKB-SubCell"/>
</dbReference>
<protein>
    <submittedName>
        <fullName>Photosystem I light-harvesting complex chlorophyll A/B protein, P15.1</fullName>
    </submittedName>
</protein>
<accession>Q9S8U2</accession>
<organism>
    <name type="scientific">Chlamydomonas reinhardtii</name>
    <name type="common">Chlamydomonas smithii</name>
    <dbReference type="NCBI Taxonomy" id="3055"/>
    <lineage>
        <taxon>Eukaryota</taxon>
        <taxon>Viridiplantae</taxon>
        <taxon>Chlorophyta</taxon>
        <taxon>core chlorophytes</taxon>
        <taxon>Chlorophyceae</taxon>
        <taxon>CS clade</taxon>
        <taxon>Chlamydomonadales</taxon>
        <taxon>Chlamydomonadaceae</taxon>
        <taxon>Chlamydomonas</taxon>
    </lineage>
</organism>
<sequence length="37" mass="3855">AADRKLWAPGVVAPEYLKGDLAGDYGWDPLGLGANPT</sequence>
<dbReference type="AlphaFoldDB" id="Q9S8U2"/>
<dbReference type="PIR" id="D45095">
    <property type="entry name" value="D45095"/>
</dbReference>